<dbReference type="AlphaFoldDB" id="A0A2W4WE17"/>
<dbReference type="GO" id="GO:0006355">
    <property type="term" value="P:regulation of DNA-templated transcription"/>
    <property type="evidence" value="ECO:0007669"/>
    <property type="project" value="InterPro"/>
</dbReference>
<dbReference type="InterPro" id="IPR035965">
    <property type="entry name" value="PAS-like_dom_sf"/>
</dbReference>
<evidence type="ECO:0000313" key="2">
    <source>
        <dbReference type="EMBL" id="PZO42730.1"/>
    </source>
</evidence>
<dbReference type="Pfam" id="PF08446">
    <property type="entry name" value="PAS_2"/>
    <property type="match status" value="1"/>
</dbReference>
<dbReference type="Proteomes" id="UP000249467">
    <property type="component" value="Unassembled WGS sequence"/>
</dbReference>
<dbReference type="EMBL" id="QBML01000006">
    <property type="protein sequence ID" value="PZO42730.1"/>
    <property type="molecule type" value="Genomic_DNA"/>
</dbReference>
<organism evidence="2 3">
    <name type="scientific">Pseudanabaena frigida</name>
    <dbReference type="NCBI Taxonomy" id="945775"/>
    <lineage>
        <taxon>Bacteria</taxon>
        <taxon>Bacillati</taxon>
        <taxon>Cyanobacteriota</taxon>
        <taxon>Cyanophyceae</taxon>
        <taxon>Pseudanabaenales</taxon>
        <taxon>Pseudanabaenaceae</taxon>
        <taxon>Pseudanabaena</taxon>
    </lineage>
</organism>
<evidence type="ECO:0000313" key="3">
    <source>
        <dbReference type="Proteomes" id="UP000249467"/>
    </source>
</evidence>
<name>A0A2W4WE17_9CYAN</name>
<accession>A0A2W4WE17</accession>
<dbReference type="InterPro" id="IPR013654">
    <property type="entry name" value="PAS_2"/>
</dbReference>
<dbReference type="Gene3D" id="3.30.450.20">
    <property type="entry name" value="PAS domain"/>
    <property type="match status" value="1"/>
</dbReference>
<feature type="domain" description="PAS fold-2" evidence="1">
    <location>
        <begin position="24"/>
        <end position="133"/>
    </location>
</feature>
<comment type="caution">
    <text evidence="2">The sequence shown here is derived from an EMBL/GenBank/DDBJ whole genome shotgun (WGS) entry which is preliminary data.</text>
</comment>
<dbReference type="SUPFAM" id="SSF55785">
    <property type="entry name" value="PYP-like sensor domain (PAS domain)"/>
    <property type="match status" value="1"/>
</dbReference>
<proteinExistence type="predicted"/>
<sequence length="183" mass="20162">MSLSSIQSVSNVINGFDSVNLTNCDREPIHIPRAIQSHGILMVLSDPDLSIAQVSENATEILGIATADLLDRPLANFVESDRIESIHSCLNQNFEHINPLPLAIATADGKTNSFNGIVHRAPSGEIILELEPVDFNVESDFFQFYRLIKDTLAKMQTTQSLTELCDLVVREMHKVTGSDDLSL</sequence>
<evidence type="ECO:0000259" key="1">
    <source>
        <dbReference type="Pfam" id="PF08446"/>
    </source>
</evidence>
<reference evidence="2 3" key="2">
    <citation type="submission" date="2018-06" db="EMBL/GenBank/DDBJ databases">
        <title>Metagenomic assembly of (sub)arctic Cyanobacteria and their associated microbiome from non-axenic cultures.</title>
        <authorList>
            <person name="Baurain D."/>
        </authorList>
    </citation>
    <scope>NUCLEOTIDE SEQUENCE [LARGE SCALE GENOMIC DNA]</scope>
    <source>
        <strain evidence="2">ULC066bin1</strain>
    </source>
</reference>
<protein>
    <recommendedName>
        <fullName evidence="1">PAS fold-2 domain-containing protein</fullName>
    </recommendedName>
</protein>
<gene>
    <name evidence="2" type="ORF">DCF19_06785</name>
</gene>
<reference evidence="2 3" key="1">
    <citation type="submission" date="2018-04" db="EMBL/GenBank/DDBJ databases">
        <authorList>
            <person name="Go L.Y."/>
            <person name="Mitchell J.A."/>
        </authorList>
    </citation>
    <scope>NUCLEOTIDE SEQUENCE [LARGE SCALE GENOMIC DNA]</scope>
    <source>
        <strain evidence="2">ULC066bin1</strain>
    </source>
</reference>